<reference evidence="2 3" key="1">
    <citation type="submission" date="2023-10" db="EMBL/GenBank/DDBJ databases">
        <authorList>
            <person name="Wang X.X."/>
        </authorList>
    </citation>
    <scope>NUCLEOTIDE SEQUENCE [LARGE SCALE GENOMIC DNA]</scope>
    <source>
        <strain evidence="2 3">NBRC 12816</strain>
    </source>
</reference>
<comment type="caution">
    <text evidence="2">The sequence shown here is derived from an EMBL/GenBank/DDBJ whole genome shotgun (WGS) entry which is preliminary data.</text>
</comment>
<organism evidence="2 3">
    <name type="scientific">Streptomyces roseolus</name>
    <dbReference type="NCBI Taxonomy" id="67358"/>
    <lineage>
        <taxon>Bacteria</taxon>
        <taxon>Bacillati</taxon>
        <taxon>Actinomycetota</taxon>
        <taxon>Actinomycetes</taxon>
        <taxon>Kitasatosporales</taxon>
        <taxon>Streptomycetaceae</taxon>
        <taxon>Streptomyces</taxon>
    </lineage>
</organism>
<dbReference type="Pfam" id="PF05729">
    <property type="entry name" value="NACHT"/>
    <property type="match status" value="1"/>
</dbReference>
<dbReference type="Gene3D" id="3.40.50.300">
    <property type="entry name" value="P-loop containing nucleotide triphosphate hydrolases"/>
    <property type="match status" value="1"/>
</dbReference>
<dbReference type="EMBL" id="JAWJZF010000523">
    <property type="protein sequence ID" value="MDX2297585.1"/>
    <property type="molecule type" value="Genomic_DNA"/>
</dbReference>
<name>A0ABU4KIF5_9ACTN</name>
<dbReference type="RefSeq" id="WP_319013730.1">
    <property type="nucleotide sequence ID" value="NZ_JAWJZF010000523.1"/>
</dbReference>
<dbReference type="InterPro" id="IPR007111">
    <property type="entry name" value="NACHT_NTPase"/>
</dbReference>
<dbReference type="Proteomes" id="UP001278571">
    <property type="component" value="Unassembled WGS sequence"/>
</dbReference>
<dbReference type="InterPro" id="IPR027417">
    <property type="entry name" value="P-loop_NTPase"/>
</dbReference>
<protein>
    <submittedName>
        <fullName evidence="2">NACHT domain-containing protein</fullName>
    </submittedName>
</protein>
<dbReference type="SUPFAM" id="SSF52540">
    <property type="entry name" value="P-loop containing nucleoside triphosphate hydrolases"/>
    <property type="match status" value="1"/>
</dbReference>
<gene>
    <name evidence="2" type="ORF">R2363_36085</name>
</gene>
<evidence type="ECO:0000313" key="3">
    <source>
        <dbReference type="Proteomes" id="UP001278571"/>
    </source>
</evidence>
<keyword evidence="3" id="KW-1185">Reference proteome</keyword>
<feature type="domain" description="NACHT" evidence="1">
    <location>
        <begin position="187"/>
        <end position="275"/>
    </location>
</feature>
<accession>A0ABU4KIF5</accession>
<sequence length="760" mass="83427">MYDDETGPQFEKRALAAAKAIHDPMGIQGPVMHRGREIDAAFELDDALHVYEFTTRRDKAKATQDASKVRELLVALHAKPENAYKSVTGWVVTRDEPTAEQKGAVKKESDQAKFPIHAISMATLSRRLCDSESYIQCRDRAPFGSTSYIAKSTSPTVNVETIFSGPKGEERGTKDLAKSLTSGGRHLVVGDFGVGKSHALRQLYMEMRKSHFRNNKLTPFPVHINLRDCAGLKTPAEILRRHSEEVGFSSDRALTSAWRAGACVLLLDGFDEIVPTRWMGSAADVKQVRYQALSGVRRLIEEAPEDAGIAVCGRAHFFSSTKEMIDVLGLADDCSVQTIHDFTTEQIGSYLTKAGITWSVPEWLPTRPLLIGYLLADGAMYDVASDSLVDQATAWRDLFELICKREAKMFTAVRPEKIKNLVSRVATLARSTGDETGPVDMKILSQAFREVNGLEPDEEGIQLLLRLPGLANPTVASLDPEKEQRVFVDRDLADTAYGEDLASYLEQPHEGHTLAQNSSWVVSSTDLGIGVAAQSLDARGVSVGTVIGAARRRQDKHQYDAVLADSLRVADYLAPDTVHQSFIIEGVMIESLTLSDSSTVLSKVSFHDSVIHRLDISSLEDERGCPVFRSCLIGFLDGAESIPSSLAGKFIDCEIEGFAALSQTTAGIMQLKQSVDAKIALTILKKIYSQRGSGRKESGLSRGLDPAIRGRVPAVLSELQSQGWIHRIVAGREPVYVGLKERRAQALKVLEDPNRFAFEI</sequence>
<evidence type="ECO:0000259" key="1">
    <source>
        <dbReference type="Pfam" id="PF05729"/>
    </source>
</evidence>
<proteinExistence type="predicted"/>
<evidence type="ECO:0000313" key="2">
    <source>
        <dbReference type="EMBL" id="MDX2297585.1"/>
    </source>
</evidence>